<dbReference type="PANTHER" id="PTHR41313:SF1">
    <property type="entry name" value="DNA METHYLASE ADENINE-SPECIFIC DOMAIN-CONTAINING PROTEIN"/>
    <property type="match status" value="1"/>
</dbReference>
<dbReference type="InterPro" id="IPR048375">
    <property type="entry name" value="YtxK-like_N"/>
</dbReference>
<evidence type="ECO:0000259" key="1">
    <source>
        <dbReference type="Pfam" id="PF02384"/>
    </source>
</evidence>
<proteinExistence type="predicted"/>
<dbReference type="Proteomes" id="UP000284109">
    <property type="component" value="Unassembled WGS sequence"/>
</dbReference>
<protein>
    <submittedName>
        <fullName evidence="3">Class I SAM-dependent methyltransferase</fullName>
    </submittedName>
</protein>
<evidence type="ECO:0000259" key="2">
    <source>
        <dbReference type="Pfam" id="PF21106"/>
    </source>
</evidence>
<dbReference type="AlphaFoldDB" id="A0A3R6VJ97"/>
<feature type="domain" description="YtxK-like N-terminal helical" evidence="2">
    <location>
        <begin position="17"/>
        <end position="96"/>
    </location>
</feature>
<comment type="caution">
    <text evidence="3">The sequence shown here is derived from an EMBL/GenBank/DDBJ whole genome shotgun (WGS) entry which is preliminary data.</text>
</comment>
<dbReference type="PANTHER" id="PTHR41313">
    <property type="entry name" value="ADENINE-SPECIFIC METHYLTRANSFERASE"/>
    <property type="match status" value="1"/>
</dbReference>
<feature type="domain" description="DNA methylase adenine-specific" evidence="1">
    <location>
        <begin position="120"/>
        <end position="339"/>
    </location>
</feature>
<dbReference type="InterPro" id="IPR052933">
    <property type="entry name" value="DNA_Protect_Modify"/>
</dbReference>
<evidence type="ECO:0000313" key="4">
    <source>
        <dbReference type="Proteomes" id="UP000284109"/>
    </source>
</evidence>
<gene>
    <name evidence="3" type="ORF">DS831_07845</name>
</gene>
<dbReference type="GO" id="GO:0032259">
    <property type="term" value="P:methylation"/>
    <property type="evidence" value="ECO:0007669"/>
    <property type="project" value="UniProtKB-KW"/>
</dbReference>
<dbReference type="SUPFAM" id="SSF53335">
    <property type="entry name" value="S-adenosyl-L-methionine-dependent methyltransferases"/>
    <property type="match status" value="1"/>
</dbReference>
<dbReference type="InterPro" id="IPR003356">
    <property type="entry name" value="DNA_methylase_A-5"/>
</dbReference>
<accession>A0A3R6VJ97</accession>
<dbReference type="GO" id="GO:0003677">
    <property type="term" value="F:DNA binding"/>
    <property type="evidence" value="ECO:0007669"/>
    <property type="project" value="InterPro"/>
</dbReference>
<dbReference type="Gene3D" id="1.10.150.470">
    <property type="match status" value="1"/>
</dbReference>
<dbReference type="Pfam" id="PF21106">
    <property type="entry name" value="YtxK_like"/>
    <property type="match status" value="1"/>
</dbReference>
<sequence>MILGDGYMAQIKKPLNQIFDFIDQTTEELRKILNISYREALSENIFNILEQKTYVEDGYPTREQAQQLDQKYQNFNLNDYSLLDIKRSLEFAVIKAQKIDQLDVNLLMTPDVIGTLSSLVIAEVFRNYPRKTLETMDSTVGTGNLLIETNLELKKSTTLSLSMHGIDNDHNSLELAAAIGNALKSEIDLYHQDAVADWIVSDYDLILADLPVGYYPLDENTLNFQTKAQSGHSYAHHLIMEQSMKNVHAGGIGIFIVPSQIFQTDQASTLAHWLVNSVYLQAVLSLPQSLFTSEAAEKSLVVLQRHGANAKQTKEVLMGQIPNLSDTSDIIKFKNQLQNWSQKTFDWEK</sequence>
<dbReference type="Pfam" id="PF02384">
    <property type="entry name" value="N6_Mtase"/>
    <property type="match status" value="1"/>
</dbReference>
<dbReference type="InterPro" id="IPR029063">
    <property type="entry name" value="SAM-dependent_MTases_sf"/>
</dbReference>
<reference evidence="3 4" key="1">
    <citation type="submission" date="2018-07" db="EMBL/GenBank/DDBJ databases">
        <title>Genome sequences of six Lactobacillus spp. isolated from bumble bee guts.</title>
        <authorList>
            <person name="Motta E.V.S."/>
            <person name="Moran N.A."/>
        </authorList>
    </citation>
    <scope>NUCLEOTIDE SEQUENCE [LARGE SCALE GENOMIC DNA]</scope>
    <source>
        <strain evidence="3 4">BI-1.1</strain>
    </source>
</reference>
<dbReference type="GO" id="GO:0008170">
    <property type="term" value="F:N-methyltransferase activity"/>
    <property type="evidence" value="ECO:0007669"/>
    <property type="project" value="InterPro"/>
</dbReference>
<keyword evidence="3" id="KW-0808">Transferase</keyword>
<keyword evidence="4" id="KW-1185">Reference proteome</keyword>
<keyword evidence="3" id="KW-0489">Methyltransferase</keyword>
<organism evidence="3 4">
    <name type="scientific">Bombilactobacillus bombi</name>
    <dbReference type="NCBI Taxonomy" id="1303590"/>
    <lineage>
        <taxon>Bacteria</taxon>
        <taxon>Bacillati</taxon>
        <taxon>Bacillota</taxon>
        <taxon>Bacilli</taxon>
        <taxon>Lactobacillales</taxon>
        <taxon>Lactobacillaceae</taxon>
        <taxon>Bombilactobacillus</taxon>
    </lineage>
</organism>
<dbReference type="EMBL" id="QOCR01000004">
    <property type="protein sequence ID" value="RHW50062.1"/>
    <property type="molecule type" value="Genomic_DNA"/>
</dbReference>
<dbReference type="Gene3D" id="3.40.50.150">
    <property type="entry name" value="Vaccinia Virus protein VP39"/>
    <property type="match status" value="1"/>
</dbReference>
<evidence type="ECO:0000313" key="3">
    <source>
        <dbReference type="EMBL" id="RHW50062.1"/>
    </source>
</evidence>
<name>A0A3R6VJ97_9LACO</name>
<dbReference type="OrthoDB" id="9788159at2"/>